<dbReference type="PROSITE" id="PS50808">
    <property type="entry name" value="ZF_BED"/>
    <property type="match status" value="1"/>
</dbReference>
<evidence type="ECO:0000256" key="2">
    <source>
        <dbReference type="ARBA" id="ARBA00022723"/>
    </source>
</evidence>
<organism evidence="10 11">
    <name type="scientific">Aphis craccivora</name>
    <name type="common">Cowpea aphid</name>
    <dbReference type="NCBI Taxonomy" id="307492"/>
    <lineage>
        <taxon>Eukaryota</taxon>
        <taxon>Metazoa</taxon>
        <taxon>Ecdysozoa</taxon>
        <taxon>Arthropoda</taxon>
        <taxon>Hexapoda</taxon>
        <taxon>Insecta</taxon>
        <taxon>Pterygota</taxon>
        <taxon>Neoptera</taxon>
        <taxon>Paraneoptera</taxon>
        <taxon>Hemiptera</taxon>
        <taxon>Sternorrhyncha</taxon>
        <taxon>Aphidomorpha</taxon>
        <taxon>Aphidoidea</taxon>
        <taxon>Aphididae</taxon>
        <taxon>Aphidini</taxon>
        <taxon>Aphis</taxon>
        <taxon>Aphis</taxon>
    </lineage>
</organism>
<dbReference type="GO" id="GO:0005634">
    <property type="term" value="C:nucleus"/>
    <property type="evidence" value="ECO:0007669"/>
    <property type="project" value="UniProtKB-SubCell"/>
</dbReference>
<dbReference type="PANTHER" id="PTHR46481">
    <property type="entry name" value="ZINC FINGER BED DOMAIN-CONTAINING PROTEIN 4"/>
    <property type="match status" value="1"/>
</dbReference>
<keyword evidence="3 8" id="KW-0863">Zinc-finger</keyword>
<dbReference type="SMART" id="SM00614">
    <property type="entry name" value="ZnF_BED"/>
    <property type="match status" value="1"/>
</dbReference>
<sequence>MSESKRRLSVLWRFFTYIDPHYAKCEICKVKISHKTTMSNLKKHMERKHTLVDLQIYNRPLQELGRDINCSTSDLTSHCMDNNVNIVSLGEGTSEAASTSNIASTSEVGSTRNIVRPLKRSQLSLHTYVPKKMSATSKSNLDDNCRPFSMVEDKGFKDFVKMLNPAYSLPSRQSLSKTALPFAYEKCLNDMKSQIKENAVSTSINNQSFIAITAHYLDPDFKFISVLLECVPFEESHTSVNLSNKIQSVITDWELDNKIVLVVSDNAYNIKGAITILGLKHFGCFAHSLNLIVQDALKLSTISDIISIVKSIFCHFKRSSNASHELDKYQQNSGTVPKKIIQDIATRWNSTYYMLCRFIELENAIKATLAILDTNLPTLSPDQWKICKELCLVLKPFEEVTKTVSGENYISASMVIILYNGLKDVTEKMYNKNFDTHVTQVILELKNGLDKRFSNLENSNTLTICTFLDPRFKQFPLSESIAYQTK</sequence>
<feature type="non-terminal residue" evidence="10">
    <location>
        <position position="486"/>
    </location>
</feature>
<name>A0A6G0XSF6_APHCR</name>
<evidence type="ECO:0000256" key="5">
    <source>
        <dbReference type="ARBA" id="ARBA00023015"/>
    </source>
</evidence>
<dbReference type="InterPro" id="IPR003656">
    <property type="entry name" value="Znf_BED"/>
</dbReference>
<accession>A0A6G0XSF6</accession>
<keyword evidence="2" id="KW-0479">Metal-binding</keyword>
<keyword evidence="7" id="KW-0539">Nucleus</keyword>
<evidence type="ECO:0000313" key="10">
    <source>
        <dbReference type="EMBL" id="KAF0743525.1"/>
    </source>
</evidence>
<dbReference type="AlphaFoldDB" id="A0A6G0XSF6"/>
<keyword evidence="6" id="KW-0804">Transcription</keyword>
<dbReference type="InterPro" id="IPR036236">
    <property type="entry name" value="Znf_C2H2_sf"/>
</dbReference>
<dbReference type="EMBL" id="VUJU01007579">
    <property type="protein sequence ID" value="KAF0743525.1"/>
    <property type="molecule type" value="Genomic_DNA"/>
</dbReference>
<dbReference type="Proteomes" id="UP000478052">
    <property type="component" value="Unassembled WGS sequence"/>
</dbReference>
<gene>
    <name evidence="10" type="ORF">FWK35_00030304</name>
</gene>
<dbReference type="SUPFAM" id="SSF57667">
    <property type="entry name" value="beta-beta-alpha zinc fingers"/>
    <property type="match status" value="1"/>
</dbReference>
<keyword evidence="11" id="KW-1185">Reference proteome</keyword>
<dbReference type="SUPFAM" id="SSF140996">
    <property type="entry name" value="Hermes dimerisation domain"/>
    <property type="match status" value="1"/>
</dbReference>
<evidence type="ECO:0000256" key="1">
    <source>
        <dbReference type="ARBA" id="ARBA00004123"/>
    </source>
</evidence>
<dbReference type="InterPro" id="IPR052035">
    <property type="entry name" value="ZnF_BED_domain_contain"/>
</dbReference>
<keyword evidence="5" id="KW-0805">Transcription regulation</keyword>
<evidence type="ECO:0000259" key="9">
    <source>
        <dbReference type="PROSITE" id="PS50808"/>
    </source>
</evidence>
<comment type="subcellular location">
    <subcellularLocation>
        <location evidence="1">Nucleus</location>
    </subcellularLocation>
</comment>
<dbReference type="PANTHER" id="PTHR46481:SF10">
    <property type="entry name" value="ZINC FINGER BED DOMAIN-CONTAINING PROTEIN 39"/>
    <property type="match status" value="1"/>
</dbReference>
<evidence type="ECO:0000256" key="4">
    <source>
        <dbReference type="ARBA" id="ARBA00022833"/>
    </source>
</evidence>
<dbReference type="OrthoDB" id="8193841at2759"/>
<comment type="caution">
    <text evidence="10">The sequence shown here is derived from an EMBL/GenBank/DDBJ whole genome shotgun (WGS) entry which is preliminary data.</text>
</comment>
<dbReference type="GO" id="GO:0008270">
    <property type="term" value="F:zinc ion binding"/>
    <property type="evidence" value="ECO:0007669"/>
    <property type="project" value="UniProtKB-KW"/>
</dbReference>
<dbReference type="Pfam" id="PF02892">
    <property type="entry name" value="zf-BED"/>
    <property type="match status" value="1"/>
</dbReference>
<dbReference type="GO" id="GO:0009791">
    <property type="term" value="P:post-embryonic development"/>
    <property type="evidence" value="ECO:0007669"/>
    <property type="project" value="UniProtKB-ARBA"/>
</dbReference>
<evidence type="ECO:0000256" key="3">
    <source>
        <dbReference type="ARBA" id="ARBA00022771"/>
    </source>
</evidence>
<protein>
    <submittedName>
        <fullName evidence="10">Zinc finger BED domain-containing protein 4-like</fullName>
    </submittedName>
</protein>
<evidence type="ECO:0000256" key="6">
    <source>
        <dbReference type="ARBA" id="ARBA00023163"/>
    </source>
</evidence>
<proteinExistence type="predicted"/>
<keyword evidence="4" id="KW-0862">Zinc</keyword>
<reference evidence="10 11" key="1">
    <citation type="submission" date="2019-08" db="EMBL/GenBank/DDBJ databases">
        <title>Whole genome of Aphis craccivora.</title>
        <authorList>
            <person name="Voronova N.V."/>
            <person name="Shulinski R.S."/>
            <person name="Bandarenka Y.V."/>
            <person name="Zhorov D.G."/>
            <person name="Warner D."/>
        </authorList>
    </citation>
    <scope>NUCLEOTIDE SEQUENCE [LARGE SCALE GENOMIC DNA]</scope>
    <source>
        <strain evidence="10">180601</strain>
        <tissue evidence="10">Whole Body</tissue>
    </source>
</reference>
<evidence type="ECO:0000256" key="7">
    <source>
        <dbReference type="ARBA" id="ARBA00023242"/>
    </source>
</evidence>
<dbReference type="SUPFAM" id="SSF53098">
    <property type="entry name" value="Ribonuclease H-like"/>
    <property type="match status" value="1"/>
</dbReference>
<feature type="domain" description="BED-type" evidence="9">
    <location>
        <begin position="6"/>
        <end position="56"/>
    </location>
</feature>
<evidence type="ECO:0000256" key="8">
    <source>
        <dbReference type="PROSITE-ProRule" id="PRU00027"/>
    </source>
</evidence>
<dbReference type="InterPro" id="IPR012337">
    <property type="entry name" value="RNaseH-like_sf"/>
</dbReference>
<evidence type="ECO:0000313" key="11">
    <source>
        <dbReference type="Proteomes" id="UP000478052"/>
    </source>
</evidence>
<dbReference type="GO" id="GO:0003677">
    <property type="term" value="F:DNA binding"/>
    <property type="evidence" value="ECO:0007669"/>
    <property type="project" value="InterPro"/>
</dbReference>